<name>A0A8X7RQL8_BRACI</name>
<proteinExistence type="predicted"/>
<gene>
    <name evidence="1" type="ORF">Bca52824_040242</name>
</gene>
<accession>A0A8X7RQL8</accession>
<keyword evidence="2" id="KW-1185">Reference proteome</keyword>
<comment type="caution">
    <text evidence="1">The sequence shown here is derived from an EMBL/GenBank/DDBJ whole genome shotgun (WGS) entry which is preliminary data.</text>
</comment>
<evidence type="ECO:0000313" key="2">
    <source>
        <dbReference type="Proteomes" id="UP000886595"/>
    </source>
</evidence>
<reference evidence="1 2" key="1">
    <citation type="submission" date="2020-02" db="EMBL/GenBank/DDBJ databases">
        <authorList>
            <person name="Ma Q."/>
            <person name="Huang Y."/>
            <person name="Song X."/>
            <person name="Pei D."/>
        </authorList>
    </citation>
    <scope>NUCLEOTIDE SEQUENCE [LARGE SCALE GENOMIC DNA]</scope>
    <source>
        <strain evidence="1">Sxm20200214</strain>
        <tissue evidence="1">Leaf</tissue>
    </source>
</reference>
<dbReference type="Proteomes" id="UP000886595">
    <property type="component" value="Unassembled WGS sequence"/>
</dbReference>
<feature type="non-terminal residue" evidence="1">
    <location>
        <position position="1"/>
    </location>
</feature>
<protein>
    <submittedName>
        <fullName evidence="1">Uncharacterized protein</fullName>
    </submittedName>
</protein>
<organism evidence="1 2">
    <name type="scientific">Brassica carinata</name>
    <name type="common">Ethiopian mustard</name>
    <name type="synonym">Abyssinian cabbage</name>
    <dbReference type="NCBI Taxonomy" id="52824"/>
    <lineage>
        <taxon>Eukaryota</taxon>
        <taxon>Viridiplantae</taxon>
        <taxon>Streptophyta</taxon>
        <taxon>Embryophyta</taxon>
        <taxon>Tracheophyta</taxon>
        <taxon>Spermatophyta</taxon>
        <taxon>Magnoliopsida</taxon>
        <taxon>eudicotyledons</taxon>
        <taxon>Gunneridae</taxon>
        <taxon>Pentapetalae</taxon>
        <taxon>rosids</taxon>
        <taxon>malvids</taxon>
        <taxon>Brassicales</taxon>
        <taxon>Brassicaceae</taxon>
        <taxon>Brassiceae</taxon>
        <taxon>Brassica</taxon>
    </lineage>
</organism>
<dbReference type="AlphaFoldDB" id="A0A8X7RQL8"/>
<sequence length="57" mass="6674">HIEHVNELEQYLSLRVEVANVAMESLQKVREGSKKAIMQLVDIEYNTVDFFLKLLQL</sequence>
<evidence type="ECO:0000313" key="1">
    <source>
        <dbReference type="EMBL" id="KAG2293573.1"/>
    </source>
</evidence>
<dbReference type="EMBL" id="JAAMPC010000009">
    <property type="protein sequence ID" value="KAG2293573.1"/>
    <property type="molecule type" value="Genomic_DNA"/>
</dbReference>
<dbReference type="OrthoDB" id="1667577at2759"/>